<evidence type="ECO:0000313" key="2">
    <source>
        <dbReference type="EMBL" id="VEN74463.1"/>
    </source>
</evidence>
<feature type="transmembrane region" description="Helical" evidence="1">
    <location>
        <begin position="133"/>
        <end position="153"/>
    </location>
</feature>
<keyword evidence="1" id="KW-0812">Transmembrane</keyword>
<feature type="transmembrane region" description="Helical" evidence="1">
    <location>
        <begin position="562"/>
        <end position="579"/>
    </location>
</feature>
<feature type="transmembrane region" description="Helical" evidence="1">
    <location>
        <begin position="399"/>
        <end position="420"/>
    </location>
</feature>
<feature type="transmembrane region" description="Helical" evidence="1">
    <location>
        <begin position="7"/>
        <end position="31"/>
    </location>
</feature>
<feature type="transmembrane region" description="Helical" evidence="1">
    <location>
        <begin position="789"/>
        <end position="808"/>
    </location>
</feature>
<dbReference type="AlphaFoldDB" id="A0A484HJ13"/>
<feature type="transmembrane region" description="Helical" evidence="1">
    <location>
        <begin position="232"/>
        <end position="254"/>
    </location>
</feature>
<dbReference type="EMBL" id="CAACVI010000034">
    <property type="protein sequence ID" value="VEN74463.1"/>
    <property type="molecule type" value="Genomic_DNA"/>
</dbReference>
<keyword evidence="1" id="KW-0472">Membrane</keyword>
<keyword evidence="1" id="KW-1133">Transmembrane helix</keyword>
<reference evidence="2" key="1">
    <citation type="submission" date="2019-01" db="EMBL/GenBank/DDBJ databases">
        <authorList>
            <consortium name="Genoscope - CEA"/>
            <person name="William W."/>
        </authorList>
    </citation>
    <scope>NUCLEOTIDE SEQUENCE</scope>
    <source>
        <strain evidence="2">CR-1</strain>
    </source>
</reference>
<feature type="transmembrane region" description="Helical" evidence="1">
    <location>
        <begin position="730"/>
        <end position="754"/>
    </location>
</feature>
<feature type="transmembrane region" description="Helical" evidence="1">
    <location>
        <begin position="339"/>
        <end position="356"/>
    </location>
</feature>
<feature type="transmembrane region" description="Helical" evidence="1">
    <location>
        <begin position="37"/>
        <end position="55"/>
    </location>
</feature>
<feature type="transmembrane region" description="Helical" evidence="1">
    <location>
        <begin position="631"/>
        <end position="648"/>
    </location>
</feature>
<feature type="transmembrane region" description="Helical" evidence="1">
    <location>
        <begin position="599"/>
        <end position="624"/>
    </location>
</feature>
<organism evidence="2">
    <name type="scientific">uncultured Desulfobacteraceae bacterium</name>
    <dbReference type="NCBI Taxonomy" id="218296"/>
    <lineage>
        <taxon>Bacteria</taxon>
        <taxon>Pseudomonadati</taxon>
        <taxon>Thermodesulfobacteriota</taxon>
        <taxon>Desulfobacteria</taxon>
        <taxon>Desulfobacterales</taxon>
        <taxon>Desulfobacteraceae</taxon>
        <taxon>environmental samples</taxon>
    </lineage>
</organism>
<feature type="transmembrane region" description="Helical" evidence="1">
    <location>
        <begin position="160"/>
        <end position="180"/>
    </location>
</feature>
<feature type="transmembrane region" description="Helical" evidence="1">
    <location>
        <begin position="266"/>
        <end position="287"/>
    </location>
</feature>
<proteinExistence type="predicted"/>
<feature type="transmembrane region" description="Helical" evidence="1">
    <location>
        <begin position="432"/>
        <end position="452"/>
    </location>
</feature>
<feature type="transmembrane region" description="Helical" evidence="1">
    <location>
        <begin position="299"/>
        <end position="319"/>
    </location>
</feature>
<accession>A0A484HJ13</accession>
<feature type="transmembrane region" description="Helical" evidence="1">
    <location>
        <begin position="363"/>
        <end position="379"/>
    </location>
</feature>
<feature type="transmembrane region" description="Helical" evidence="1">
    <location>
        <begin position="491"/>
        <end position="510"/>
    </location>
</feature>
<feature type="transmembrane region" description="Helical" evidence="1">
    <location>
        <begin position="76"/>
        <end position="100"/>
    </location>
</feature>
<evidence type="ECO:0000256" key="1">
    <source>
        <dbReference type="SAM" id="Phobius"/>
    </source>
</evidence>
<protein>
    <submittedName>
        <fullName evidence="2">Uncharacterized protein</fullName>
    </submittedName>
</protein>
<name>A0A484HJ13_9BACT</name>
<gene>
    <name evidence="2" type="ORF">EPICR_40042</name>
</gene>
<feature type="transmembrane region" description="Helical" evidence="1">
    <location>
        <begin position="200"/>
        <end position="220"/>
    </location>
</feature>
<sequence>MSNQKSINYIFPISYMSITQSMIAMVIGLSIFGKSELAAEIAVVHGATLATFYAFSGNFRNIILYGKGQVSLPMMLFSRLIILIPLAALAYFMCMFLAGIDHALALVLVVRRCVEWINEVHLCRVEVQKDEKFALIFLTLQAVSLLTAFGLILIDEKYAIAALSVWAFLPLLFSLRFIVFEKMPPLKEIGKALSTTLPHFGSTAIIGFSLFMFRLIIFLLTDKTMAGDIFGAIAVGSFMGSSFANVLGPSIALHEERTGARYFPPFIKTAICFILFIGLFLVTASFFQLSFLELTGKKYFFWTTAGFSLVGGVIMIKAQSIKLALLKHYENADIFGPDMLIHILLVASIPCLYFTGGVKSFSLLYLINSVLSLLFYMSAKRFIKDNESAMLLGVSDAHIKFGISFLLIFPLFFQLSGRIFHTSELVLNSDAIITQVPLPISIIACYAGLLALGRYKKAYMSMTVIFLLFVLTVLTTIIASNGQIAVERYKFLLLFQYMLPCFALPLGQLFESEKNGKLIVEKAFFFTILIIVPLQLLSTWISGTIRLDHSVFFFSIYQHWEFVPVILVSCFLVSLFSLWEYPGYRKGFFIMIPLVEIYAAASCSMLAFFIATAGLTTFILFRFIRYGDKKIIVALLCFLIPVAGYFYSARSDFHFTQKYGFLKEVKENFFSGNKISLNKKILPTNLNDRFRDWELYSDSIMTDGKTFLLGNNKPFDRALATSAHNFFLDFIYNFGFLAILPIFFLVGYSLLLAFKLRGHIFKSQRLLGLCMVVFFLILVDNNFKATFRQPYPGILIFFLWGLLLNRLMTLKRKIAL</sequence>
<feature type="transmembrane region" description="Helical" evidence="1">
    <location>
        <begin position="458"/>
        <end position="479"/>
    </location>
</feature>
<feature type="transmembrane region" description="Helical" evidence="1">
    <location>
        <begin position="522"/>
        <end position="541"/>
    </location>
</feature>